<dbReference type="InterPro" id="IPR001279">
    <property type="entry name" value="Metallo-B-lactamas"/>
</dbReference>
<dbReference type="Pfam" id="PF00753">
    <property type="entry name" value="Lactamase_B"/>
    <property type="match status" value="1"/>
</dbReference>
<dbReference type="GO" id="GO:0046872">
    <property type="term" value="F:metal ion binding"/>
    <property type="evidence" value="ECO:0007669"/>
    <property type="project" value="UniProtKB-KW"/>
</dbReference>
<dbReference type="InterPro" id="IPR036866">
    <property type="entry name" value="RibonucZ/Hydroxyglut_hydro"/>
</dbReference>
<reference evidence="7 8" key="1">
    <citation type="journal article" date="2014" name="BMC Genomics">
        <title>Comparison of environmental and isolate Sulfobacillus genomes reveals diverse carbon, sulfur, nitrogen, and hydrogen metabolisms.</title>
        <authorList>
            <person name="Justice N.B."/>
            <person name="Norman A."/>
            <person name="Brown C.T."/>
            <person name="Singh A."/>
            <person name="Thomas B.C."/>
            <person name="Banfield J.F."/>
        </authorList>
    </citation>
    <scope>NUCLEOTIDE SEQUENCE [LARGE SCALE GENOMIC DNA]</scope>
    <source>
        <strain evidence="7">AMDSBA4</strain>
    </source>
</reference>
<dbReference type="InterPro" id="IPR051013">
    <property type="entry name" value="MBL_superfamily_lactonases"/>
</dbReference>
<dbReference type="EMBL" id="PXYW01000007">
    <property type="protein sequence ID" value="PSR34609.1"/>
    <property type="molecule type" value="Genomic_DNA"/>
</dbReference>
<evidence type="ECO:0000256" key="1">
    <source>
        <dbReference type="ARBA" id="ARBA00001947"/>
    </source>
</evidence>
<keyword evidence="3" id="KW-0479">Metal-binding</keyword>
<dbReference type="SMART" id="SM00849">
    <property type="entry name" value="Lactamase_B"/>
    <property type="match status" value="1"/>
</dbReference>
<accession>A0A2T2XJE5</accession>
<dbReference type="PANTHER" id="PTHR42978">
    <property type="entry name" value="QUORUM-QUENCHING LACTONASE YTNP-RELATED-RELATED"/>
    <property type="match status" value="1"/>
</dbReference>
<comment type="similarity">
    <text evidence="2">Belongs to the metallo-beta-lactamase superfamily.</text>
</comment>
<evidence type="ECO:0000256" key="3">
    <source>
        <dbReference type="ARBA" id="ARBA00022723"/>
    </source>
</evidence>
<evidence type="ECO:0000256" key="5">
    <source>
        <dbReference type="ARBA" id="ARBA00022833"/>
    </source>
</evidence>
<feature type="domain" description="Metallo-beta-lactamase" evidence="6">
    <location>
        <begin position="31"/>
        <end position="234"/>
    </location>
</feature>
<evidence type="ECO:0000259" key="6">
    <source>
        <dbReference type="SMART" id="SM00849"/>
    </source>
</evidence>
<dbReference type="GO" id="GO:0016787">
    <property type="term" value="F:hydrolase activity"/>
    <property type="evidence" value="ECO:0007669"/>
    <property type="project" value="UniProtKB-KW"/>
</dbReference>
<dbReference type="PANTHER" id="PTHR42978:SF2">
    <property type="entry name" value="102 KBASES UNSTABLE REGION: FROM 1 TO 119443"/>
    <property type="match status" value="1"/>
</dbReference>
<keyword evidence="4" id="KW-0378">Hydrolase</keyword>
<protein>
    <recommendedName>
        <fullName evidence="6">Metallo-beta-lactamase domain-containing protein</fullName>
    </recommendedName>
</protein>
<comment type="cofactor">
    <cofactor evidence="1">
        <name>Zn(2+)</name>
        <dbReference type="ChEBI" id="CHEBI:29105"/>
    </cofactor>
</comment>
<dbReference type="AlphaFoldDB" id="A0A2T2XJE5"/>
<proteinExistence type="inferred from homology"/>
<comment type="caution">
    <text evidence="7">The sequence shown here is derived from an EMBL/GenBank/DDBJ whole genome shotgun (WGS) entry which is preliminary data.</text>
</comment>
<organism evidence="7 8">
    <name type="scientific">Sulfobacillus benefaciens</name>
    <dbReference type="NCBI Taxonomy" id="453960"/>
    <lineage>
        <taxon>Bacteria</taxon>
        <taxon>Bacillati</taxon>
        <taxon>Bacillota</taxon>
        <taxon>Clostridia</taxon>
        <taxon>Eubacteriales</taxon>
        <taxon>Clostridiales Family XVII. Incertae Sedis</taxon>
        <taxon>Sulfobacillus</taxon>
    </lineage>
</organism>
<dbReference type="SUPFAM" id="SSF56281">
    <property type="entry name" value="Metallo-hydrolase/oxidoreductase"/>
    <property type="match status" value="1"/>
</dbReference>
<dbReference type="Proteomes" id="UP000242972">
    <property type="component" value="Unassembled WGS sequence"/>
</dbReference>
<name>A0A2T2XJE5_9FIRM</name>
<dbReference type="CDD" id="cd07729">
    <property type="entry name" value="AHL_lactonase_MBL-fold"/>
    <property type="match status" value="1"/>
</dbReference>
<gene>
    <name evidence="7" type="ORF">C7B46_04005</name>
</gene>
<evidence type="ECO:0000313" key="8">
    <source>
        <dbReference type="Proteomes" id="UP000242972"/>
    </source>
</evidence>
<evidence type="ECO:0000256" key="2">
    <source>
        <dbReference type="ARBA" id="ARBA00007749"/>
    </source>
</evidence>
<sequence length="252" mass="28026">MRLWILPVGTFSADETVLDPQCEPGNILNIPVYAYLIDSPNGLFLFDTGCSNHCRTDPKGLLGQEFSQLLQPRLVPDDYIIAQLGKIGFAPSDIDGVINSHLHFDHGGGNSAFNRHKFVIQRSEWAAATSDREQYPDTAALAIDAEQLHLVDGDYRLDTQLYTISTPGHTEGHQSLVVELSDGPIVLTSDAVYTRRQFHPDNIGTATNPAQAQLSVARLLQVTKTLNARPFFSHDPLQVTQESWRLSPRFYQ</sequence>
<evidence type="ECO:0000313" key="7">
    <source>
        <dbReference type="EMBL" id="PSR34609.1"/>
    </source>
</evidence>
<keyword evidence="5" id="KW-0862">Zinc</keyword>
<evidence type="ECO:0000256" key="4">
    <source>
        <dbReference type="ARBA" id="ARBA00022801"/>
    </source>
</evidence>
<dbReference type="Gene3D" id="3.60.15.10">
    <property type="entry name" value="Ribonuclease Z/Hydroxyacylglutathione hydrolase-like"/>
    <property type="match status" value="1"/>
</dbReference>